<accession>A0ABQ9Y227</accession>
<organism evidence="1 2">
    <name type="scientific">Blattamonas nauphoetae</name>
    <dbReference type="NCBI Taxonomy" id="2049346"/>
    <lineage>
        <taxon>Eukaryota</taxon>
        <taxon>Metamonada</taxon>
        <taxon>Preaxostyla</taxon>
        <taxon>Oxymonadida</taxon>
        <taxon>Blattamonas</taxon>
    </lineage>
</organism>
<gene>
    <name evidence="1" type="ORF">BLNAU_7188</name>
</gene>
<evidence type="ECO:0000313" key="1">
    <source>
        <dbReference type="EMBL" id="KAK2957754.1"/>
    </source>
</evidence>
<comment type="caution">
    <text evidence="1">The sequence shown here is derived from an EMBL/GenBank/DDBJ whole genome shotgun (WGS) entry which is preliminary data.</text>
</comment>
<evidence type="ECO:0000313" key="2">
    <source>
        <dbReference type="Proteomes" id="UP001281761"/>
    </source>
</evidence>
<proteinExistence type="predicted"/>
<protein>
    <submittedName>
        <fullName evidence="1">Uncharacterized protein</fullName>
    </submittedName>
</protein>
<reference evidence="1 2" key="1">
    <citation type="journal article" date="2022" name="bioRxiv">
        <title>Genomics of Preaxostyla Flagellates Illuminates Evolutionary Transitions and the Path Towards Mitochondrial Loss.</title>
        <authorList>
            <person name="Novak L.V.F."/>
            <person name="Treitli S.C."/>
            <person name="Pyrih J."/>
            <person name="Halakuc P."/>
            <person name="Pipaliya S.V."/>
            <person name="Vacek V."/>
            <person name="Brzon O."/>
            <person name="Soukal P."/>
            <person name="Eme L."/>
            <person name="Dacks J.B."/>
            <person name="Karnkowska A."/>
            <person name="Elias M."/>
            <person name="Hampl V."/>
        </authorList>
    </citation>
    <scope>NUCLEOTIDE SEQUENCE [LARGE SCALE GENOMIC DNA]</scope>
    <source>
        <strain evidence="1">NAU3</strain>
        <tissue evidence="1">Gut</tissue>
    </source>
</reference>
<sequence length="111" mass="12360">MIVSPPPLPSTLDASKGCCDFSKWDSKSNSPPIVLIDGTIVLQCQIQIQQFKTLSPASKTRENFNMVIGISLKQQKEISDTYREKQSIKKTTIACKCRTKSVQKDVDTIVI</sequence>
<dbReference type="Proteomes" id="UP001281761">
    <property type="component" value="Unassembled WGS sequence"/>
</dbReference>
<keyword evidence="2" id="KW-1185">Reference proteome</keyword>
<name>A0ABQ9Y227_9EUKA</name>
<dbReference type="EMBL" id="JARBJD010000043">
    <property type="protein sequence ID" value="KAK2957754.1"/>
    <property type="molecule type" value="Genomic_DNA"/>
</dbReference>